<dbReference type="GeneID" id="103126571"/>
<dbReference type="CDD" id="cd00190">
    <property type="entry name" value="Tryp_SPc"/>
    <property type="match status" value="1"/>
</dbReference>
<dbReference type="SUPFAM" id="SSF50494">
    <property type="entry name" value="Trypsin-like serine proteases"/>
    <property type="match status" value="1"/>
</dbReference>
<dbReference type="GO" id="GO:0006508">
    <property type="term" value="P:proteolysis"/>
    <property type="evidence" value="ECO:0007669"/>
    <property type="project" value="UniProtKB-KW"/>
</dbReference>
<protein>
    <submittedName>
        <fullName evidence="11">Chymase-like</fullName>
    </submittedName>
</protein>
<dbReference type="RefSeq" id="XP_007537553.1">
    <property type="nucleotide sequence ID" value="XM_007537491.2"/>
</dbReference>
<dbReference type="PRINTS" id="PR00722">
    <property type="entry name" value="CHYMOTRYPSIN"/>
</dbReference>
<dbReference type="eggNOG" id="KOG3627">
    <property type="taxonomic scope" value="Eukaryota"/>
</dbReference>
<dbReference type="InterPro" id="IPR043504">
    <property type="entry name" value="Peptidase_S1_PA_chymotrypsin"/>
</dbReference>
<evidence type="ECO:0000256" key="8">
    <source>
        <dbReference type="SAM" id="SignalP"/>
    </source>
</evidence>
<evidence type="ECO:0000259" key="9">
    <source>
        <dbReference type="PROSITE" id="PS50240"/>
    </source>
</evidence>
<keyword evidence="1 7" id="KW-0645">Protease</keyword>
<feature type="domain" description="Peptidase S1" evidence="9">
    <location>
        <begin position="22"/>
        <end position="245"/>
    </location>
</feature>
<evidence type="ECO:0000256" key="4">
    <source>
        <dbReference type="ARBA" id="ARBA00022825"/>
    </source>
</evidence>
<keyword evidence="5" id="KW-0865">Zymogen</keyword>
<evidence type="ECO:0000256" key="7">
    <source>
        <dbReference type="RuleBase" id="RU363034"/>
    </source>
</evidence>
<dbReference type="PROSITE" id="PS00134">
    <property type="entry name" value="TRYPSIN_HIS"/>
    <property type="match status" value="1"/>
</dbReference>
<dbReference type="PANTHER" id="PTHR24271">
    <property type="entry name" value="KALLIKREIN-RELATED"/>
    <property type="match status" value="1"/>
</dbReference>
<dbReference type="InterPro" id="IPR009003">
    <property type="entry name" value="Peptidase_S1_PA"/>
</dbReference>
<evidence type="ECO:0000256" key="3">
    <source>
        <dbReference type="ARBA" id="ARBA00022801"/>
    </source>
</evidence>
<dbReference type="InterPro" id="IPR001254">
    <property type="entry name" value="Trypsin_dom"/>
</dbReference>
<gene>
    <name evidence="11" type="primary">LOC103126571</name>
</gene>
<evidence type="ECO:0000313" key="11">
    <source>
        <dbReference type="RefSeq" id="XP_007537553.1"/>
    </source>
</evidence>
<evidence type="ECO:0000256" key="5">
    <source>
        <dbReference type="ARBA" id="ARBA00023145"/>
    </source>
</evidence>
<dbReference type="SMART" id="SM00020">
    <property type="entry name" value="Tryp_SPc"/>
    <property type="match status" value="1"/>
</dbReference>
<dbReference type="InParanoid" id="A0A1S3AMY1"/>
<organism evidence="10 11">
    <name type="scientific">Erinaceus europaeus</name>
    <name type="common">Western European hedgehog</name>
    <dbReference type="NCBI Taxonomy" id="9365"/>
    <lineage>
        <taxon>Eukaryota</taxon>
        <taxon>Metazoa</taxon>
        <taxon>Chordata</taxon>
        <taxon>Craniata</taxon>
        <taxon>Vertebrata</taxon>
        <taxon>Euteleostomi</taxon>
        <taxon>Mammalia</taxon>
        <taxon>Eutheria</taxon>
        <taxon>Laurasiatheria</taxon>
        <taxon>Eulipotyphla</taxon>
        <taxon>Erinaceidae</taxon>
        <taxon>Erinaceinae</taxon>
        <taxon>Erinaceus</taxon>
    </lineage>
</organism>
<accession>A0A1S3AMY1</accession>
<dbReference type="PROSITE" id="PS00135">
    <property type="entry name" value="TRYPSIN_SER"/>
    <property type="match status" value="1"/>
</dbReference>
<dbReference type="Pfam" id="PF00089">
    <property type="entry name" value="Trypsin"/>
    <property type="match status" value="1"/>
</dbReference>
<evidence type="ECO:0000256" key="6">
    <source>
        <dbReference type="ARBA" id="ARBA00023157"/>
    </source>
</evidence>
<dbReference type="GO" id="GO:0005737">
    <property type="term" value="C:cytoplasm"/>
    <property type="evidence" value="ECO:0007669"/>
    <property type="project" value="TreeGrafter"/>
</dbReference>
<dbReference type="Gene3D" id="2.40.10.10">
    <property type="entry name" value="Trypsin-like serine proteases"/>
    <property type="match status" value="2"/>
</dbReference>
<dbReference type="PROSITE" id="PS50240">
    <property type="entry name" value="TRYPSIN_DOM"/>
    <property type="match status" value="1"/>
</dbReference>
<dbReference type="STRING" id="9365.ENSEEUP00000001731"/>
<reference evidence="11" key="1">
    <citation type="submission" date="2025-08" db="UniProtKB">
        <authorList>
            <consortium name="RefSeq"/>
        </authorList>
    </citation>
    <scope>IDENTIFICATION</scope>
</reference>
<evidence type="ECO:0000256" key="1">
    <source>
        <dbReference type="ARBA" id="ARBA00022670"/>
    </source>
</evidence>
<evidence type="ECO:0000256" key="2">
    <source>
        <dbReference type="ARBA" id="ARBA00022729"/>
    </source>
</evidence>
<dbReference type="Proteomes" id="UP001652624">
    <property type="component" value="Chromosome 16"/>
</dbReference>
<dbReference type="GO" id="GO:0005615">
    <property type="term" value="C:extracellular space"/>
    <property type="evidence" value="ECO:0007669"/>
    <property type="project" value="TreeGrafter"/>
</dbReference>
<dbReference type="InterPro" id="IPR001314">
    <property type="entry name" value="Peptidase_S1A"/>
</dbReference>
<proteinExistence type="predicted"/>
<dbReference type="PANTHER" id="PTHR24271:SF24">
    <property type="entry name" value="CHYMASE"/>
    <property type="match status" value="1"/>
</dbReference>
<keyword evidence="2 8" id="KW-0732">Signal</keyword>
<dbReference type="GO" id="GO:0004252">
    <property type="term" value="F:serine-type endopeptidase activity"/>
    <property type="evidence" value="ECO:0007669"/>
    <property type="project" value="InterPro"/>
</dbReference>
<sequence length="258" mass="28398">MLLLPLALLCFSLCSGAKAGEIIGGKECRPHSHPYMAFLEITSSLGKLSACGGLLIRKDFVLTAAHCAGRSITVILGVHNIREQEGTWQMLKAEKQFPHPQYENVTFLNDIMLLKLEKKANLTLAVSTAPLAAEFDFISPKRTCQVAGWGRTEVNGHASDTLQEVKLRLMGPQDCMQYRAFDNNLQLCVGNSRKTKNVFKGDSGGPLMCAGVAQGVVSYVRLDGKPPAVFTRISHYRAWINKILKENQPRSLDQPRGT</sequence>
<keyword evidence="3 7" id="KW-0378">Hydrolase</keyword>
<dbReference type="InterPro" id="IPR018114">
    <property type="entry name" value="TRYPSIN_HIS"/>
</dbReference>
<keyword evidence="10" id="KW-1185">Reference proteome</keyword>
<dbReference type="AlphaFoldDB" id="A0A1S3AMY1"/>
<dbReference type="InterPro" id="IPR033116">
    <property type="entry name" value="TRYPSIN_SER"/>
</dbReference>
<dbReference type="OrthoDB" id="5565075at2759"/>
<keyword evidence="6" id="KW-1015">Disulfide bond</keyword>
<name>A0A1S3AMY1_ERIEU</name>
<feature type="chain" id="PRO_5010284343" evidence="8">
    <location>
        <begin position="20"/>
        <end position="258"/>
    </location>
</feature>
<feature type="signal peptide" evidence="8">
    <location>
        <begin position="1"/>
        <end position="19"/>
    </location>
</feature>
<keyword evidence="4 7" id="KW-0720">Serine protease</keyword>
<dbReference type="FunFam" id="2.40.10.10:FF:000014">
    <property type="entry name" value="Complement factor D"/>
    <property type="match status" value="1"/>
</dbReference>
<evidence type="ECO:0000313" key="10">
    <source>
        <dbReference type="Proteomes" id="UP001652624"/>
    </source>
</evidence>
<dbReference type="FunCoup" id="A0A1S3AMY1">
    <property type="interactions" value="104"/>
</dbReference>